<reference evidence="1 2" key="1">
    <citation type="submission" date="2024-05" db="EMBL/GenBank/DDBJ databases">
        <title>Haplotype-resolved chromosome-level genome assembly of Huyou (Citrus changshanensis).</title>
        <authorList>
            <person name="Miao C."/>
            <person name="Chen W."/>
            <person name="Wu Y."/>
            <person name="Wang L."/>
            <person name="Zhao S."/>
            <person name="Grierson D."/>
            <person name="Xu C."/>
            <person name="Chen K."/>
        </authorList>
    </citation>
    <scope>NUCLEOTIDE SEQUENCE [LARGE SCALE GENOMIC DNA]</scope>
    <source>
        <strain evidence="1">01-14</strain>
        <tissue evidence="1">Leaf</tissue>
    </source>
</reference>
<proteinExistence type="predicted"/>
<evidence type="ECO:0000313" key="1">
    <source>
        <dbReference type="EMBL" id="KAK9230072.1"/>
    </source>
</evidence>
<keyword evidence="2" id="KW-1185">Reference proteome</keyword>
<protein>
    <submittedName>
        <fullName evidence="1">Uncharacterized protein</fullName>
    </submittedName>
</protein>
<dbReference type="Proteomes" id="UP001428341">
    <property type="component" value="Unassembled WGS sequence"/>
</dbReference>
<comment type="caution">
    <text evidence="1">The sequence shown here is derived from an EMBL/GenBank/DDBJ whole genome shotgun (WGS) entry which is preliminary data.</text>
</comment>
<organism evidence="1 2">
    <name type="scientific">Citrus x changshan-huyou</name>
    <dbReference type="NCBI Taxonomy" id="2935761"/>
    <lineage>
        <taxon>Eukaryota</taxon>
        <taxon>Viridiplantae</taxon>
        <taxon>Streptophyta</taxon>
        <taxon>Embryophyta</taxon>
        <taxon>Tracheophyta</taxon>
        <taxon>Spermatophyta</taxon>
        <taxon>Magnoliopsida</taxon>
        <taxon>eudicotyledons</taxon>
        <taxon>Gunneridae</taxon>
        <taxon>Pentapetalae</taxon>
        <taxon>rosids</taxon>
        <taxon>malvids</taxon>
        <taxon>Sapindales</taxon>
        <taxon>Rutaceae</taxon>
        <taxon>Aurantioideae</taxon>
        <taxon>Citrus</taxon>
    </lineage>
</organism>
<dbReference type="EMBL" id="JBCGBO010000001">
    <property type="protein sequence ID" value="KAK9230072.1"/>
    <property type="molecule type" value="Genomic_DNA"/>
</dbReference>
<evidence type="ECO:0000313" key="2">
    <source>
        <dbReference type="Proteomes" id="UP001428341"/>
    </source>
</evidence>
<dbReference type="AlphaFoldDB" id="A0AAP0MZK1"/>
<gene>
    <name evidence="1" type="ORF">WN944_023039</name>
</gene>
<name>A0AAP0MZK1_9ROSI</name>
<accession>A0AAP0MZK1</accession>
<sequence>MLEEIRCMFMTLFTERKKKKHKELDTAYEAGSKMNVMAFGDLHFQVKDKGYYPTRRFIVDLMSRSYDCGYWELAGIPLMFKPIPNKVTWDPCDKLKLSPPEITKKIGRPKKSRKMVATEPIKKKIILYMLFLLWWDEPQCQEMRIKVVDSKRIKSPESEEDEVLVIEEEEGIEVEGAKGVIEQEEEVME</sequence>